<comment type="subcellular location">
    <subcellularLocation>
        <location evidence="1">Secreted</location>
    </subcellularLocation>
</comment>
<dbReference type="PANTHER" id="PTHR38340:SF1">
    <property type="entry name" value="S-LAYER PROTEIN"/>
    <property type="match status" value="1"/>
</dbReference>
<dbReference type="EMBL" id="JAEKLZ010000529">
    <property type="protein sequence ID" value="MBW8729398.1"/>
    <property type="molecule type" value="Genomic_DNA"/>
</dbReference>
<dbReference type="GO" id="GO:0005615">
    <property type="term" value="C:extracellular space"/>
    <property type="evidence" value="ECO:0007669"/>
    <property type="project" value="InterPro"/>
</dbReference>
<dbReference type="Gene3D" id="2.150.10.10">
    <property type="entry name" value="Serralysin-like metalloprotease, C-terminal"/>
    <property type="match status" value="2"/>
</dbReference>
<accession>A0A952KGG8</accession>
<gene>
    <name evidence="3" type="ORF">JF625_30145</name>
</gene>
<name>A0A952KGG8_9PROT</name>
<evidence type="ECO:0000313" key="3">
    <source>
        <dbReference type="EMBL" id="MBW8729398.1"/>
    </source>
</evidence>
<dbReference type="SUPFAM" id="SSF51120">
    <property type="entry name" value="beta-Roll"/>
    <property type="match status" value="2"/>
</dbReference>
<evidence type="ECO:0000313" key="4">
    <source>
        <dbReference type="Proteomes" id="UP000700706"/>
    </source>
</evidence>
<evidence type="ECO:0000256" key="1">
    <source>
        <dbReference type="ARBA" id="ARBA00004613"/>
    </source>
</evidence>
<dbReference type="PANTHER" id="PTHR38340">
    <property type="entry name" value="S-LAYER PROTEIN"/>
    <property type="match status" value="1"/>
</dbReference>
<dbReference type="Proteomes" id="UP000700706">
    <property type="component" value="Unassembled WGS sequence"/>
</dbReference>
<dbReference type="InterPro" id="IPR011049">
    <property type="entry name" value="Serralysin-like_metalloprot_C"/>
</dbReference>
<dbReference type="GO" id="GO:0005509">
    <property type="term" value="F:calcium ion binding"/>
    <property type="evidence" value="ECO:0007669"/>
    <property type="project" value="InterPro"/>
</dbReference>
<protein>
    <recommendedName>
        <fullName evidence="5">Peptidase M10 serralysin C-terminal domain-containing protein</fullName>
    </recommendedName>
</protein>
<proteinExistence type="predicted"/>
<reference evidence="3" key="1">
    <citation type="submission" date="2020-06" db="EMBL/GenBank/DDBJ databases">
        <title>Stable isotope informed genome-resolved metagenomics uncovers potential trophic interactions in rhizosphere soil.</title>
        <authorList>
            <person name="Starr E.P."/>
            <person name="Shi S."/>
            <person name="Blazewicz S.J."/>
            <person name="Koch B.J."/>
            <person name="Probst A.J."/>
            <person name="Hungate B.A."/>
            <person name="Pett-Ridge J."/>
            <person name="Firestone M.K."/>
            <person name="Banfield J.F."/>
        </authorList>
    </citation>
    <scope>NUCLEOTIDE SEQUENCE</scope>
    <source>
        <strain evidence="3">YM_69_17</strain>
    </source>
</reference>
<dbReference type="PROSITE" id="PS00330">
    <property type="entry name" value="HEMOLYSIN_CALCIUM"/>
    <property type="match status" value="4"/>
</dbReference>
<organism evidence="3 4">
    <name type="scientific">Inquilinus limosus</name>
    <dbReference type="NCBI Taxonomy" id="171674"/>
    <lineage>
        <taxon>Bacteria</taxon>
        <taxon>Pseudomonadati</taxon>
        <taxon>Pseudomonadota</taxon>
        <taxon>Alphaproteobacteria</taxon>
        <taxon>Rhodospirillales</taxon>
        <taxon>Rhodospirillaceae</taxon>
        <taxon>Inquilinus</taxon>
    </lineage>
</organism>
<dbReference type="InterPro" id="IPR001343">
    <property type="entry name" value="Hemolysn_Ca-bd"/>
</dbReference>
<dbReference type="InterPro" id="IPR018511">
    <property type="entry name" value="Hemolysin-typ_Ca-bd_CS"/>
</dbReference>
<dbReference type="AlphaFoldDB" id="A0A952KGG8"/>
<evidence type="ECO:0000256" key="2">
    <source>
        <dbReference type="ARBA" id="ARBA00022525"/>
    </source>
</evidence>
<dbReference type="PRINTS" id="PR00313">
    <property type="entry name" value="CABNDNGRPT"/>
</dbReference>
<keyword evidence="2" id="KW-0964">Secreted</keyword>
<dbReference type="Pfam" id="PF00353">
    <property type="entry name" value="HemolysinCabind"/>
    <property type="match status" value="2"/>
</dbReference>
<dbReference type="InterPro" id="IPR050557">
    <property type="entry name" value="RTX_toxin/Mannuronan_C5-epim"/>
</dbReference>
<evidence type="ECO:0008006" key="5">
    <source>
        <dbReference type="Google" id="ProtNLM"/>
    </source>
</evidence>
<comment type="caution">
    <text evidence="3">The sequence shown here is derived from an EMBL/GenBank/DDBJ whole genome shotgun (WGS) entry which is preliminary data.</text>
</comment>
<sequence length="347" mass="34006">MTTLTVNAPDGINGARFSFDALEQLDFDNPRVTSLTSTAGHIDFDGVSIDLAGTGLGIGLFGITGVVTGLVLSQNGVAFATLSGMSVSAATTYSQISNNDFTGLANSLFAGNDAQAGSQKADTLSGLAGNDSLSGLAGNDTLEGGVGNDVLRGGAGADHLVGGAGIDTAMYSESSIGVTVDIAAGKGIGGNAQGDVLSGIESVYGSSGGDVLSGGATANTLVGNAGNDVIDGRGGQDALGGGAGADRFVFDSIGHSKVGAADRIADFSHAEGDRIDLRPIDASTVAGGNQGFSFIGTAAFGHHAGELHYAIAGGITTVSGDVDGDAKADFSIVLTGAIHLAASDFLL</sequence>